<dbReference type="Proteomes" id="UP000518878">
    <property type="component" value="Unassembled WGS sequence"/>
</dbReference>
<sequence>MGKVIEFLARAGSDAALRHASADVVRIALLDAGVDDVELGRALSGSDGDALRALLGRGGYCCSQMPDDPQREEDYPGDEDDENGDGEPDGNISRMPPEDPSR</sequence>
<dbReference type="AlphaFoldDB" id="A0A7X5TPM1"/>
<evidence type="ECO:0000256" key="1">
    <source>
        <dbReference type="SAM" id="MobiDB-lite"/>
    </source>
</evidence>
<reference evidence="2 3" key="1">
    <citation type="journal article" date="2006" name="Int. J. Syst. Evol. Microbiol.">
        <title>Dyella yeojuensis sp. nov., isolated from greenhouse soil in Korea.</title>
        <authorList>
            <person name="Kim B.Y."/>
            <person name="Weon H.Y."/>
            <person name="Lee K.H."/>
            <person name="Seok S.J."/>
            <person name="Kwon S.W."/>
            <person name="Go S.J."/>
            <person name="Stackebrandt E."/>
        </authorList>
    </citation>
    <scope>NUCLEOTIDE SEQUENCE [LARGE SCALE GENOMIC DNA]</scope>
    <source>
        <strain evidence="2 3">DSM 17673</strain>
    </source>
</reference>
<accession>A0A7X5TPM1</accession>
<comment type="caution">
    <text evidence="2">The sequence shown here is derived from an EMBL/GenBank/DDBJ whole genome shotgun (WGS) entry which is preliminary data.</text>
</comment>
<keyword evidence="3" id="KW-1185">Reference proteome</keyword>
<evidence type="ECO:0000313" key="2">
    <source>
        <dbReference type="EMBL" id="NID14928.1"/>
    </source>
</evidence>
<proteinExistence type="predicted"/>
<evidence type="ECO:0000313" key="3">
    <source>
        <dbReference type="Proteomes" id="UP000518878"/>
    </source>
</evidence>
<gene>
    <name evidence="2" type="ORF">HBF32_05530</name>
</gene>
<dbReference type="RefSeq" id="WP_166698708.1">
    <property type="nucleotide sequence ID" value="NZ_JAAQTL010000001.1"/>
</dbReference>
<feature type="compositionally biased region" description="Acidic residues" evidence="1">
    <location>
        <begin position="75"/>
        <end position="88"/>
    </location>
</feature>
<organism evidence="2 3">
    <name type="scientific">Luteibacter yeojuensis</name>
    <dbReference type="NCBI Taxonomy" id="345309"/>
    <lineage>
        <taxon>Bacteria</taxon>
        <taxon>Pseudomonadati</taxon>
        <taxon>Pseudomonadota</taxon>
        <taxon>Gammaproteobacteria</taxon>
        <taxon>Lysobacterales</taxon>
        <taxon>Rhodanobacteraceae</taxon>
        <taxon>Luteibacter</taxon>
    </lineage>
</organism>
<name>A0A7X5TPM1_9GAMM</name>
<protein>
    <submittedName>
        <fullName evidence="2">Uncharacterized protein</fullName>
    </submittedName>
</protein>
<dbReference type="EMBL" id="JAAQTL010000001">
    <property type="protein sequence ID" value="NID14928.1"/>
    <property type="molecule type" value="Genomic_DNA"/>
</dbReference>
<feature type="region of interest" description="Disordered" evidence="1">
    <location>
        <begin position="62"/>
        <end position="102"/>
    </location>
</feature>